<gene>
    <name evidence="3" type="ORF">DY000_02021357</name>
</gene>
<keyword evidence="4" id="KW-1185">Reference proteome</keyword>
<reference evidence="3 4" key="1">
    <citation type="journal article" date="2020" name="BMC Genomics">
        <title>Intraspecific diversification of the crop wild relative Brassica cretica Lam. using demographic model selection.</title>
        <authorList>
            <person name="Kioukis A."/>
            <person name="Michalopoulou V.A."/>
            <person name="Briers L."/>
            <person name="Pirintsos S."/>
            <person name="Studholme D.J."/>
            <person name="Pavlidis P."/>
            <person name="Sarris P.F."/>
        </authorList>
    </citation>
    <scope>NUCLEOTIDE SEQUENCE [LARGE SCALE GENOMIC DNA]</scope>
    <source>
        <strain evidence="4">cv. PFS-1207/04</strain>
    </source>
</reference>
<accession>A0ABQ7ENI2</accession>
<feature type="domain" description="Arabidopsis retrotransposon Orf1 C-terminal" evidence="2">
    <location>
        <begin position="54"/>
        <end position="203"/>
    </location>
</feature>
<evidence type="ECO:0000256" key="1">
    <source>
        <dbReference type="SAM" id="MobiDB-lite"/>
    </source>
</evidence>
<dbReference type="EMBL" id="QGKV02000299">
    <property type="protein sequence ID" value="KAF3597910.1"/>
    <property type="molecule type" value="Genomic_DNA"/>
</dbReference>
<proteinExistence type="predicted"/>
<sequence length="374" mass="42323">MASRIKPPHARGEPEDDTISPTYPWPREEGTEISLTDPYILASLEERWDKEASRCYKSFLKINILPTRFVDTGDLNDLGLHEDLHAVLQVLGIADLCHLTHPLYPYLVRQVLATVELTFKRPGFPIFEEASFTFYASGVKHSKSLEKLTEIYEISEEYTKTSFLRKFPPEQAFWKFTASGDFKSRSASQSLIRNPVLRIAAKMLFAGVEDEIKSAYIGIPTSEMKTSPGCVLVQMFVDKKSKVIKGSLKKDRSGILLTPLFRYLELDLSPYQCNETTQFIYAPYLINCQILRDEMTYSFMDDTMDEPEFVGTVGSDTAYDIGPLDDDADDATYHRWMVDSQRKNSGLMKKILKAITITGGCLGTPSTAELPQGW</sequence>
<evidence type="ECO:0000313" key="3">
    <source>
        <dbReference type="EMBL" id="KAF3597910.1"/>
    </source>
</evidence>
<dbReference type="Proteomes" id="UP000266723">
    <property type="component" value="Unassembled WGS sequence"/>
</dbReference>
<name>A0ABQ7ENI2_BRACR</name>
<organism evidence="3 4">
    <name type="scientific">Brassica cretica</name>
    <name type="common">Mustard</name>
    <dbReference type="NCBI Taxonomy" id="69181"/>
    <lineage>
        <taxon>Eukaryota</taxon>
        <taxon>Viridiplantae</taxon>
        <taxon>Streptophyta</taxon>
        <taxon>Embryophyta</taxon>
        <taxon>Tracheophyta</taxon>
        <taxon>Spermatophyta</taxon>
        <taxon>Magnoliopsida</taxon>
        <taxon>eudicotyledons</taxon>
        <taxon>Gunneridae</taxon>
        <taxon>Pentapetalae</taxon>
        <taxon>rosids</taxon>
        <taxon>malvids</taxon>
        <taxon>Brassicales</taxon>
        <taxon>Brassicaceae</taxon>
        <taxon>Brassiceae</taxon>
        <taxon>Brassica</taxon>
    </lineage>
</organism>
<protein>
    <recommendedName>
        <fullName evidence="2">Arabidopsis retrotransposon Orf1 C-terminal domain-containing protein</fullName>
    </recommendedName>
</protein>
<evidence type="ECO:0000313" key="4">
    <source>
        <dbReference type="Proteomes" id="UP000266723"/>
    </source>
</evidence>
<dbReference type="Pfam" id="PF03078">
    <property type="entry name" value="ATHILA"/>
    <property type="match status" value="1"/>
</dbReference>
<feature type="region of interest" description="Disordered" evidence="1">
    <location>
        <begin position="1"/>
        <end position="30"/>
    </location>
</feature>
<dbReference type="InterPro" id="IPR004312">
    <property type="entry name" value="ATHILA_Orf1_C"/>
</dbReference>
<comment type="caution">
    <text evidence="3">The sequence shown here is derived from an EMBL/GenBank/DDBJ whole genome shotgun (WGS) entry which is preliminary data.</text>
</comment>
<evidence type="ECO:0000259" key="2">
    <source>
        <dbReference type="Pfam" id="PF03078"/>
    </source>
</evidence>